<dbReference type="EMBL" id="EQ962652">
    <property type="protein sequence ID" value="EED23131.1"/>
    <property type="molecule type" value="Genomic_DNA"/>
</dbReference>
<organism evidence="6 7">
    <name type="scientific">Talaromyces stipitatus (strain ATCC 10500 / CBS 375.48 / QM 6759 / NRRL 1006)</name>
    <name type="common">Penicillium stipitatum</name>
    <dbReference type="NCBI Taxonomy" id="441959"/>
    <lineage>
        <taxon>Eukaryota</taxon>
        <taxon>Fungi</taxon>
        <taxon>Dikarya</taxon>
        <taxon>Ascomycota</taxon>
        <taxon>Pezizomycotina</taxon>
        <taxon>Eurotiomycetes</taxon>
        <taxon>Eurotiomycetidae</taxon>
        <taxon>Eurotiales</taxon>
        <taxon>Trichocomaceae</taxon>
        <taxon>Talaromyces</taxon>
        <taxon>Talaromyces sect. Talaromyces</taxon>
    </lineage>
</organism>
<reference evidence="7" key="1">
    <citation type="journal article" date="2015" name="Genome Announc.">
        <title>Genome sequence of the AIDS-associated pathogen Penicillium marneffei (ATCC18224) and its near taxonomic relative Talaromyces stipitatus (ATCC10500).</title>
        <authorList>
            <person name="Nierman W.C."/>
            <person name="Fedorova-Abrams N.D."/>
            <person name="Andrianopoulos A."/>
        </authorList>
    </citation>
    <scope>NUCLEOTIDE SEQUENCE [LARGE SCALE GENOMIC DNA]</scope>
    <source>
        <strain evidence="7">ATCC 10500 / CBS 375.48 / QM 6759 / NRRL 1006</strain>
    </source>
</reference>
<dbReference type="GeneID" id="8106202"/>
<feature type="domain" description="Ubiquitin-like protease family profile" evidence="5">
    <location>
        <begin position="418"/>
        <end position="640"/>
    </location>
</feature>
<comment type="similarity">
    <text evidence="1">Belongs to the peptidase C48 family.</text>
</comment>
<feature type="compositionally biased region" description="Polar residues" evidence="4">
    <location>
        <begin position="177"/>
        <end position="186"/>
    </location>
</feature>
<dbReference type="PROSITE" id="PS50600">
    <property type="entry name" value="ULP_PROTEASE"/>
    <property type="match status" value="1"/>
</dbReference>
<evidence type="ECO:0000256" key="4">
    <source>
        <dbReference type="SAM" id="MobiDB-lite"/>
    </source>
</evidence>
<dbReference type="STRING" id="441959.B8LV81"/>
<dbReference type="GO" id="GO:0019783">
    <property type="term" value="F:ubiquitin-like protein peptidase activity"/>
    <property type="evidence" value="ECO:0007669"/>
    <property type="project" value="UniProtKB-ARBA"/>
</dbReference>
<dbReference type="InParanoid" id="B8LV81"/>
<evidence type="ECO:0000256" key="3">
    <source>
        <dbReference type="ARBA" id="ARBA00022801"/>
    </source>
</evidence>
<protein>
    <recommendedName>
        <fullName evidence="5">Ubiquitin-like protease family profile domain-containing protein</fullName>
    </recommendedName>
</protein>
<dbReference type="Proteomes" id="UP000001745">
    <property type="component" value="Unassembled WGS sequence"/>
</dbReference>
<evidence type="ECO:0000313" key="6">
    <source>
        <dbReference type="EMBL" id="EED23131.1"/>
    </source>
</evidence>
<gene>
    <name evidence="6" type="ORF">TSTA_065840</name>
</gene>
<dbReference type="HOGENOM" id="CLU_010815_0_0_1"/>
<dbReference type="VEuPathDB" id="FungiDB:TSTA_065840"/>
<accession>B8LV81</accession>
<dbReference type="OrthoDB" id="4226396at2759"/>
<dbReference type="AlphaFoldDB" id="B8LV81"/>
<keyword evidence="7" id="KW-1185">Reference proteome</keyword>
<dbReference type="InterPro" id="IPR038765">
    <property type="entry name" value="Papain-like_cys_pep_sf"/>
</dbReference>
<proteinExistence type="inferred from homology"/>
<dbReference type="SUPFAM" id="SSF54001">
    <property type="entry name" value="Cysteine proteinases"/>
    <property type="match status" value="1"/>
</dbReference>
<dbReference type="PhylomeDB" id="B8LV81"/>
<dbReference type="eggNOG" id="ENOG502T439">
    <property type="taxonomic scope" value="Eukaryota"/>
</dbReference>
<dbReference type="GO" id="GO:0006508">
    <property type="term" value="P:proteolysis"/>
    <property type="evidence" value="ECO:0007669"/>
    <property type="project" value="UniProtKB-KW"/>
</dbReference>
<evidence type="ECO:0000256" key="1">
    <source>
        <dbReference type="ARBA" id="ARBA00005234"/>
    </source>
</evidence>
<dbReference type="RefSeq" id="XP_002340518.1">
    <property type="nucleotide sequence ID" value="XM_002340477.1"/>
</dbReference>
<name>B8LV81_TALSN</name>
<evidence type="ECO:0000313" key="7">
    <source>
        <dbReference type="Proteomes" id="UP000001745"/>
    </source>
</evidence>
<keyword evidence="3" id="KW-0378">Hydrolase</keyword>
<evidence type="ECO:0000259" key="5">
    <source>
        <dbReference type="PROSITE" id="PS50600"/>
    </source>
</evidence>
<dbReference type="InterPro" id="IPR003653">
    <property type="entry name" value="Peptidase_C48_C"/>
</dbReference>
<feature type="region of interest" description="Disordered" evidence="4">
    <location>
        <begin position="74"/>
        <end position="114"/>
    </location>
</feature>
<dbReference type="OMA" id="HSTIAMD"/>
<evidence type="ECO:0000256" key="2">
    <source>
        <dbReference type="ARBA" id="ARBA00022670"/>
    </source>
</evidence>
<dbReference type="Gene3D" id="3.40.395.10">
    <property type="entry name" value="Adenoviral Proteinase, Chain A"/>
    <property type="match status" value="1"/>
</dbReference>
<keyword evidence="2" id="KW-0645">Protease</keyword>
<sequence>MDATISSPRSTIPPSQTRRSLLELSEKLRELADMQIKTETKDVESVPEFRDLIHRLCHEEPAVAEAIAAAIREKIPEPSPRLSSKRKRRPDPSYRPSHPVQSVPRKKRCTDEENVVDERVTPEIRINSESPETKNTPDSMIRVDTAVLRPVPNHESKPDPHSTIAMDGEIAAKSETIHCSTRPTSPNRERTESPSVSEQDPAESVSFLDTVHQMVDIVHLLNRYQTDLPRTVHQRILQSLHTTQEPIMDSTAHQWSDGRMWMEVLERSSATNRRCSVLNMLEYIGATKWYDSQIEHAKRTVYTTKNKPVGEKGAATHVLDRITREYSLLSRKTITNQCSRGKRLRELVEKVGLGILISPKIWEYTKRKGPQFNQLVQDFKADTQRLALFQILTPQVEQLVHRGCTNPEALYRALSENNIISEDELQEMKAKHQSEPGSTSAVTLSKAVELLTSQVSTQLFNKRKLDRDDTISINRSLELSIDLFARLRAGEWLDSWALMAAMRISDRPDCVRFSESIPLDIIGRHGQMRSIKRPFQGWAGKIAMFRREAENSTPLIFYCPVNHNNSHFTLLEINDSDKVIRHYDSRAPVTAINGTKKTRIAALVEDEFGDLGFRYTKAPTPQQRDGWSCGTRVVWNFRRLSNGFDIGSWDTVLSSERINMDIVSGLKASVESNAMQRYTRSRKRDLGNARTSAFLSDK</sequence>
<dbReference type="GO" id="GO:0008234">
    <property type="term" value="F:cysteine-type peptidase activity"/>
    <property type="evidence" value="ECO:0007669"/>
    <property type="project" value="InterPro"/>
</dbReference>
<feature type="region of interest" description="Disordered" evidence="4">
    <location>
        <begin position="176"/>
        <end position="202"/>
    </location>
</feature>